<feature type="region of interest" description="Disordered" evidence="1">
    <location>
        <begin position="1"/>
        <end position="37"/>
    </location>
</feature>
<protein>
    <submittedName>
        <fullName evidence="2">Uncharacterized protein</fullName>
    </submittedName>
</protein>
<evidence type="ECO:0000313" key="2">
    <source>
        <dbReference type="EMBL" id="EYF02991.1"/>
    </source>
</evidence>
<organism evidence="2 3">
    <name type="scientific">Chondromyces apiculatus DSM 436</name>
    <dbReference type="NCBI Taxonomy" id="1192034"/>
    <lineage>
        <taxon>Bacteria</taxon>
        <taxon>Pseudomonadati</taxon>
        <taxon>Myxococcota</taxon>
        <taxon>Polyangia</taxon>
        <taxon>Polyangiales</taxon>
        <taxon>Polyangiaceae</taxon>
        <taxon>Chondromyces</taxon>
    </lineage>
</organism>
<keyword evidence="3" id="KW-1185">Reference proteome</keyword>
<dbReference type="STRING" id="1192034.CAP_6253"/>
<dbReference type="AlphaFoldDB" id="A0A017T371"/>
<evidence type="ECO:0000313" key="3">
    <source>
        <dbReference type="Proteomes" id="UP000019678"/>
    </source>
</evidence>
<feature type="region of interest" description="Disordered" evidence="1">
    <location>
        <begin position="69"/>
        <end position="101"/>
    </location>
</feature>
<gene>
    <name evidence="2" type="ORF">CAP_6253</name>
</gene>
<dbReference type="Proteomes" id="UP000019678">
    <property type="component" value="Unassembled WGS sequence"/>
</dbReference>
<sequence length="101" mass="11174">MCRRRGLHRERAAPGHPRPVLRRGGGARCPRSRTGAVHRSGVYVPVTARRAGGVCLDCPASLLLVQRSCSRSRREPSPLTFRGAPTSERMHEGEEQQYGSR</sequence>
<accession>A0A017T371</accession>
<dbReference type="EMBL" id="ASRX01000052">
    <property type="protein sequence ID" value="EYF02991.1"/>
    <property type="molecule type" value="Genomic_DNA"/>
</dbReference>
<name>A0A017T371_9BACT</name>
<evidence type="ECO:0000256" key="1">
    <source>
        <dbReference type="SAM" id="MobiDB-lite"/>
    </source>
</evidence>
<comment type="caution">
    <text evidence="2">The sequence shown here is derived from an EMBL/GenBank/DDBJ whole genome shotgun (WGS) entry which is preliminary data.</text>
</comment>
<proteinExistence type="predicted"/>
<reference evidence="2 3" key="1">
    <citation type="submission" date="2013-05" db="EMBL/GenBank/DDBJ databases">
        <title>Genome assembly of Chondromyces apiculatus DSM 436.</title>
        <authorList>
            <person name="Sharma G."/>
            <person name="Khatri I."/>
            <person name="Kaur C."/>
            <person name="Mayilraj S."/>
            <person name="Subramanian S."/>
        </authorList>
    </citation>
    <scope>NUCLEOTIDE SEQUENCE [LARGE SCALE GENOMIC DNA]</scope>
    <source>
        <strain evidence="2 3">DSM 436</strain>
    </source>
</reference>